<dbReference type="InterPro" id="IPR000010">
    <property type="entry name" value="Cystatin_dom"/>
</dbReference>
<evidence type="ECO:0000256" key="1">
    <source>
        <dbReference type="ARBA" id="ARBA00004496"/>
    </source>
</evidence>
<comment type="subcellular location">
    <subcellularLocation>
        <location evidence="1">Cytoplasm</location>
    </subcellularLocation>
</comment>
<keyword evidence="6" id="KW-1133">Transmembrane helix</keyword>
<keyword evidence="5" id="KW-0789">Thiol protease inhibitor</keyword>
<dbReference type="PANTHER" id="PTHR11414">
    <property type="entry name" value="CYSTATIN FAMILY MEMBER"/>
    <property type="match status" value="1"/>
</dbReference>
<dbReference type="CDD" id="cd00042">
    <property type="entry name" value="CY"/>
    <property type="match status" value="1"/>
</dbReference>
<feature type="domain" description="Cystatin" evidence="7">
    <location>
        <begin position="115"/>
        <end position="161"/>
    </location>
</feature>
<evidence type="ECO:0000256" key="4">
    <source>
        <dbReference type="ARBA" id="ARBA00022690"/>
    </source>
</evidence>
<dbReference type="GO" id="GO:0004869">
    <property type="term" value="F:cysteine-type endopeptidase inhibitor activity"/>
    <property type="evidence" value="ECO:0007669"/>
    <property type="project" value="UniProtKB-KW"/>
</dbReference>
<dbReference type="Gene3D" id="3.10.450.10">
    <property type="match status" value="1"/>
</dbReference>
<proteinExistence type="inferred from homology"/>
<evidence type="ECO:0000256" key="6">
    <source>
        <dbReference type="SAM" id="Phobius"/>
    </source>
</evidence>
<dbReference type="GO" id="GO:0005829">
    <property type="term" value="C:cytosol"/>
    <property type="evidence" value="ECO:0007669"/>
    <property type="project" value="TreeGrafter"/>
</dbReference>
<dbReference type="InterPro" id="IPR046350">
    <property type="entry name" value="Cystatin_sf"/>
</dbReference>
<evidence type="ECO:0000256" key="2">
    <source>
        <dbReference type="ARBA" id="ARBA00009403"/>
    </source>
</evidence>
<evidence type="ECO:0000259" key="7">
    <source>
        <dbReference type="Pfam" id="PF00031"/>
    </source>
</evidence>
<comment type="similarity">
    <text evidence="2">Belongs to the cystatin family.</text>
</comment>
<dbReference type="SUPFAM" id="SSF54403">
    <property type="entry name" value="Cystatin/monellin"/>
    <property type="match status" value="1"/>
</dbReference>
<keyword evidence="6" id="KW-0812">Transmembrane</keyword>
<dbReference type="AlphaFoldDB" id="A0A7S4CA70"/>
<feature type="transmembrane region" description="Helical" evidence="6">
    <location>
        <begin position="37"/>
        <end position="55"/>
    </location>
</feature>
<protein>
    <recommendedName>
        <fullName evidence="7">Cystatin domain-containing protein</fullName>
    </recommendedName>
</protein>
<dbReference type="PROSITE" id="PS00287">
    <property type="entry name" value="CYSTATIN"/>
    <property type="match status" value="1"/>
</dbReference>
<evidence type="ECO:0000256" key="5">
    <source>
        <dbReference type="ARBA" id="ARBA00022704"/>
    </source>
</evidence>
<keyword evidence="6" id="KW-0472">Membrane</keyword>
<sequence>MAPGFLREGIHGRLFEVGGDDDLVASQQASRSSYPRMLVMGAFILAVAFVVVLSAQESKKNAVQTHATVGGAPTGRFNGMAGGLGVALPMTDDVAHMVGSLRDQILRLAQSKGLNGDFVVFEPISYRTQVVAGTNYFVKIRIGRDDNDYIHVRIFQPLPYTGEGPEVHSLQMSKTATDDIGYDS</sequence>
<gene>
    <name evidence="8" type="ORF">EGYM00163_LOCUS2575</name>
</gene>
<dbReference type="InterPro" id="IPR018073">
    <property type="entry name" value="Prot_inh_cystat_CS"/>
</dbReference>
<organism evidence="8">
    <name type="scientific">Eutreptiella gymnastica</name>
    <dbReference type="NCBI Taxonomy" id="73025"/>
    <lineage>
        <taxon>Eukaryota</taxon>
        <taxon>Discoba</taxon>
        <taxon>Euglenozoa</taxon>
        <taxon>Euglenida</taxon>
        <taxon>Spirocuta</taxon>
        <taxon>Euglenophyceae</taxon>
        <taxon>Eutreptiales</taxon>
        <taxon>Eutreptiaceae</taxon>
        <taxon>Eutreptiella</taxon>
    </lineage>
</organism>
<dbReference type="PANTHER" id="PTHR11414:SF21">
    <property type="entry name" value="CYSTATIN 14A, TANDEM DUPLICATE 1-RELATED"/>
    <property type="match status" value="1"/>
</dbReference>
<keyword evidence="4" id="KW-0646">Protease inhibitor</keyword>
<dbReference type="EMBL" id="HBJA01008213">
    <property type="protein sequence ID" value="CAE0791460.1"/>
    <property type="molecule type" value="Transcribed_RNA"/>
</dbReference>
<evidence type="ECO:0000313" key="8">
    <source>
        <dbReference type="EMBL" id="CAE0791460.1"/>
    </source>
</evidence>
<reference evidence="8" key="1">
    <citation type="submission" date="2021-01" db="EMBL/GenBank/DDBJ databases">
        <authorList>
            <person name="Corre E."/>
            <person name="Pelletier E."/>
            <person name="Niang G."/>
            <person name="Scheremetjew M."/>
            <person name="Finn R."/>
            <person name="Kale V."/>
            <person name="Holt S."/>
            <person name="Cochrane G."/>
            <person name="Meng A."/>
            <person name="Brown T."/>
            <person name="Cohen L."/>
        </authorList>
    </citation>
    <scope>NUCLEOTIDE SEQUENCE</scope>
    <source>
        <strain evidence="8">CCMP1594</strain>
    </source>
</reference>
<name>A0A7S4CA70_9EUGL</name>
<dbReference type="Pfam" id="PF00031">
    <property type="entry name" value="Cystatin"/>
    <property type="match status" value="1"/>
</dbReference>
<dbReference type="InterPro" id="IPR001713">
    <property type="entry name" value="Prot_inh_stefin"/>
</dbReference>
<keyword evidence="3" id="KW-0963">Cytoplasm</keyword>
<accession>A0A7S4CA70</accession>
<evidence type="ECO:0000256" key="3">
    <source>
        <dbReference type="ARBA" id="ARBA00022490"/>
    </source>
</evidence>